<dbReference type="Proteomes" id="UP000054279">
    <property type="component" value="Unassembled WGS sequence"/>
</dbReference>
<evidence type="ECO:0000313" key="2">
    <source>
        <dbReference type="EMBL" id="KIJ29128.1"/>
    </source>
</evidence>
<keyword evidence="1" id="KW-1133">Transmembrane helix</keyword>
<keyword evidence="3" id="KW-1185">Reference proteome</keyword>
<sequence>MWCDNCLLLLPLRAGAIAWAVVITLYSIAGGIFLLKYGQFFFFVYPEWFIYGGIGLGVAAVAIVNIFALSNRSYIWTRVCKFLWPFIVVISTIRAILMIVELNRGQSNIVWECQNGGQLWGASANAGYGNTSSFPDGICAAGFSSLYTAYIVSLLVDLGFQMYMLFLNWRFSKRLEHYNALKGPLYGGYYNA</sequence>
<organism evidence="2 3">
    <name type="scientific">Sphaerobolus stellatus (strain SS14)</name>
    <dbReference type="NCBI Taxonomy" id="990650"/>
    <lineage>
        <taxon>Eukaryota</taxon>
        <taxon>Fungi</taxon>
        <taxon>Dikarya</taxon>
        <taxon>Basidiomycota</taxon>
        <taxon>Agaricomycotina</taxon>
        <taxon>Agaricomycetes</taxon>
        <taxon>Phallomycetidae</taxon>
        <taxon>Geastrales</taxon>
        <taxon>Sphaerobolaceae</taxon>
        <taxon>Sphaerobolus</taxon>
    </lineage>
</organism>
<keyword evidence="1" id="KW-0472">Membrane</keyword>
<reference evidence="2 3" key="1">
    <citation type="submission" date="2014-06" db="EMBL/GenBank/DDBJ databases">
        <title>Evolutionary Origins and Diversification of the Mycorrhizal Mutualists.</title>
        <authorList>
            <consortium name="DOE Joint Genome Institute"/>
            <consortium name="Mycorrhizal Genomics Consortium"/>
            <person name="Kohler A."/>
            <person name="Kuo A."/>
            <person name="Nagy L.G."/>
            <person name="Floudas D."/>
            <person name="Copeland A."/>
            <person name="Barry K.W."/>
            <person name="Cichocki N."/>
            <person name="Veneault-Fourrey C."/>
            <person name="LaButti K."/>
            <person name="Lindquist E.A."/>
            <person name="Lipzen A."/>
            <person name="Lundell T."/>
            <person name="Morin E."/>
            <person name="Murat C."/>
            <person name="Riley R."/>
            <person name="Ohm R."/>
            <person name="Sun H."/>
            <person name="Tunlid A."/>
            <person name="Henrissat B."/>
            <person name="Grigoriev I.V."/>
            <person name="Hibbett D.S."/>
            <person name="Martin F."/>
        </authorList>
    </citation>
    <scope>NUCLEOTIDE SEQUENCE [LARGE SCALE GENOMIC DNA]</scope>
    <source>
        <strain evidence="2 3">SS14</strain>
    </source>
</reference>
<proteinExistence type="predicted"/>
<feature type="transmembrane region" description="Helical" evidence="1">
    <location>
        <begin position="147"/>
        <end position="167"/>
    </location>
</feature>
<dbReference type="EMBL" id="KN837290">
    <property type="protein sequence ID" value="KIJ29128.1"/>
    <property type="molecule type" value="Genomic_DNA"/>
</dbReference>
<keyword evidence="1" id="KW-0812">Transmembrane</keyword>
<accession>A0A0C9THZ0</accession>
<evidence type="ECO:0000313" key="3">
    <source>
        <dbReference type="Proteomes" id="UP000054279"/>
    </source>
</evidence>
<evidence type="ECO:0000256" key="1">
    <source>
        <dbReference type="SAM" id="Phobius"/>
    </source>
</evidence>
<feature type="transmembrane region" description="Helical" evidence="1">
    <location>
        <begin position="48"/>
        <end position="70"/>
    </location>
</feature>
<protein>
    <submittedName>
        <fullName evidence="2">Uncharacterized protein</fullName>
    </submittedName>
</protein>
<dbReference type="OrthoDB" id="2371309at2759"/>
<feature type="transmembrane region" description="Helical" evidence="1">
    <location>
        <begin position="12"/>
        <end position="36"/>
    </location>
</feature>
<gene>
    <name evidence="2" type="ORF">M422DRAFT_784410</name>
</gene>
<dbReference type="AlphaFoldDB" id="A0A0C9THZ0"/>
<dbReference type="HOGENOM" id="CLU_1408986_0_0_1"/>
<name>A0A0C9THZ0_SPHS4</name>
<feature type="transmembrane region" description="Helical" evidence="1">
    <location>
        <begin position="82"/>
        <end position="100"/>
    </location>
</feature>